<proteinExistence type="predicted"/>
<dbReference type="PANTHER" id="PTHR47197:SF3">
    <property type="entry name" value="DIHYDRO-HEME D1 DEHYDROGENASE"/>
    <property type="match status" value="1"/>
</dbReference>
<evidence type="ECO:0000313" key="5">
    <source>
        <dbReference type="Proteomes" id="UP000008461"/>
    </source>
</evidence>
<dbReference type="InterPro" id="IPR048433">
    <property type="entry name" value="YNCE-like_beta-prop"/>
</dbReference>
<reference key="2">
    <citation type="submission" date="2011-04" db="EMBL/GenBank/DDBJ databases">
        <title>Complete sequence of chromosome of Haliscomenobacter hydrossis DSM 1100.</title>
        <authorList>
            <consortium name="US DOE Joint Genome Institute (JGI-PGF)"/>
            <person name="Lucas S."/>
            <person name="Han J."/>
            <person name="Lapidus A."/>
            <person name="Bruce D."/>
            <person name="Goodwin L."/>
            <person name="Pitluck S."/>
            <person name="Peters L."/>
            <person name="Kyrpides N."/>
            <person name="Mavromatis K."/>
            <person name="Ivanova N."/>
            <person name="Ovchinnikova G."/>
            <person name="Pagani I."/>
            <person name="Daligault H."/>
            <person name="Detter J.C."/>
            <person name="Han C."/>
            <person name="Land M."/>
            <person name="Hauser L."/>
            <person name="Markowitz V."/>
            <person name="Cheng J.-F."/>
            <person name="Hugenholtz P."/>
            <person name="Woyke T."/>
            <person name="Wu D."/>
            <person name="Verbarg S."/>
            <person name="Frueling A."/>
            <person name="Brambilla E."/>
            <person name="Klenk H.-P."/>
            <person name="Eisen J.A."/>
        </authorList>
    </citation>
    <scope>NUCLEOTIDE SEQUENCE</scope>
    <source>
        <strain>DSM 1100</strain>
    </source>
</reference>
<dbReference type="STRING" id="760192.Halhy_6044"/>
<evidence type="ECO:0000313" key="4">
    <source>
        <dbReference type="EMBL" id="AEE53867.1"/>
    </source>
</evidence>
<dbReference type="KEGG" id="hhy:Halhy_6044"/>
<keyword evidence="5" id="KW-1185">Reference proteome</keyword>
<dbReference type="GO" id="GO:0016788">
    <property type="term" value="F:hydrolase activity, acting on ester bonds"/>
    <property type="evidence" value="ECO:0007669"/>
    <property type="project" value="InterPro"/>
</dbReference>
<dbReference type="EMBL" id="CP002691">
    <property type="protein sequence ID" value="AEE53867.1"/>
    <property type="molecule type" value="Genomic_DNA"/>
</dbReference>
<dbReference type="eggNOG" id="COG3391">
    <property type="taxonomic scope" value="Bacteria"/>
</dbReference>
<dbReference type="HOGENOM" id="CLU_012789_0_0_10"/>
<dbReference type="SUPFAM" id="SSF53649">
    <property type="entry name" value="Alkaline phosphatase-like"/>
    <property type="match status" value="1"/>
</dbReference>
<dbReference type="OrthoDB" id="145213at2"/>
<reference evidence="4 5" key="1">
    <citation type="journal article" date="2011" name="Stand. Genomic Sci.">
        <title>Complete genome sequence of Haliscomenobacter hydrossis type strain (O).</title>
        <authorList>
            <consortium name="US DOE Joint Genome Institute (JGI-PGF)"/>
            <person name="Daligault H."/>
            <person name="Lapidus A."/>
            <person name="Zeytun A."/>
            <person name="Nolan M."/>
            <person name="Lucas S."/>
            <person name="Del Rio T.G."/>
            <person name="Tice H."/>
            <person name="Cheng J.F."/>
            <person name="Tapia R."/>
            <person name="Han C."/>
            <person name="Goodwin L."/>
            <person name="Pitluck S."/>
            <person name="Liolios K."/>
            <person name="Pagani I."/>
            <person name="Ivanova N."/>
            <person name="Huntemann M."/>
            <person name="Mavromatis K."/>
            <person name="Mikhailova N."/>
            <person name="Pati A."/>
            <person name="Chen A."/>
            <person name="Palaniappan K."/>
            <person name="Land M."/>
            <person name="Hauser L."/>
            <person name="Brambilla E.M."/>
            <person name="Rohde M."/>
            <person name="Verbarg S."/>
            <person name="Goker M."/>
            <person name="Bristow J."/>
            <person name="Eisen J.A."/>
            <person name="Markowitz V."/>
            <person name="Hugenholtz P."/>
            <person name="Kyrpides N.C."/>
            <person name="Klenk H.P."/>
            <person name="Woyke T."/>
        </authorList>
    </citation>
    <scope>NUCLEOTIDE SEQUENCE [LARGE SCALE GENOMIC DNA]</scope>
    <source>
        <strain evidence="5">ATCC 27775 / DSM 1100 / LMG 10767 / O</strain>
    </source>
</reference>
<evidence type="ECO:0000256" key="1">
    <source>
        <dbReference type="ARBA" id="ARBA00022729"/>
    </source>
</evidence>
<sequence>MLKSPGYLLLLLLLHLLSCHDASFRSGKHNLPARRIQLPNGWSLSPVGKQVVLGDLPLQLVLSADGRRAAVSNNGQSGHSLQWIDLEKDSVLHTLLVPKAWYGLALNAQSNVLYASGGNDNNVRIYQINQDKLLLKDSIALGQPGPKESIWTAGMSLDEAAQTLYVVGKDSETFYILDLKQKQVRKKIALDAQPYTCLLSKDQKEVYISLWGERAVAIYDISSQRIVAQIPTGLHPTEMIQSRDGQRLFVACADDNTVEVIDLPSRRNTETLVAALYPDAPTGSAPNALALSADGKTLYVANADNNCVVLFDVAEPGRSEAEGFIPTGWYPTSVRVHGDKIYVANGKGSIGSIANPHGPQPTSGHDGDEYIGGLFKGSLSIISVPNAQELMLYSKWVYENTPYNKAIEQKAAGEAGNPIPRVVGQPSPIRYVFYIVRENRTYDQVLGDVKAGNGDPNLCLFPDSVTPNAHKLAREFVLLDNFYVNAEVSADGHSWSMGAYANDYLEKTWPTNYGGRGGAYDYEGQNPTAIPKMGFIWDHCLKNGISIRNYGEMGYGYNPPIPVTLRPHTCRKYPAWDLDIKDSLRYERWKADFDSLLIHNVLPRLSIIGLGGDHTNGASPGARTPAAMVADNDWAMGKIIEHISRSAIWKEAAVFVLEDDAQNGPDHVDAHRSIALIASPYTKRQHHERSLYTTASMVRTIELILGLKPLSQYDAAATPMYACFSKKANLQAYTAAPSRINLNQLNPSTGKLSQLSRNLPLKQVDQVPDLLFSEIIWKAVRGEKSVMPAPRRGAFVRAGEEEEE</sequence>
<dbReference type="PANTHER" id="PTHR47197">
    <property type="entry name" value="PROTEIN NIRF"/>
    <property type="match status" value="1"/>
</dbReference>
<dbReference type="Gene3D" id="3.40.720.10">
    <property type="entry name" value="Alkaline Phosphatase, subunit A"/>
    <property type="match status" value="2"/>
</dbReference>
<dbReference type="Gene3D" id="2.130.10.10">
    <property type="entry name" value="YVTN repeat-like/Quinoprotein amine dehydrogenase"/>
    <property type="match status" value="2"/>
</dbReference>
<dbReference type="InterPro" id="IPR051200">
    <property type="entry name" value="Host-pathogen_enzymatic-act"/>
</dbReference>
<keyword evidence="2" id="KW-0378">Hydrolase</keyword>
<dbReference type="InterPro" id="IPR011048">
    <property type="entry name" value="Haem_d1_sf"/>
</dbReference>
<dbReference type="InterPro" id="IPR017850">
    <property type="entry name" value="Alkaline_phosphatase_core_sf"/>
</dbReference>
<gene>
    <name evidence="4" type="ordered locus">Halhy_6044</name>
</gene>
<accession>F4L1H0</accession>
<dbReference type="InterPro" id="IPR015943">
    <property type="entry name" value="WD40/YVTN_repeat-like_dom_sf"/>
</dbReference>
<keyword evidence="1" id="KW-0732">Signal</keyword>
<organism evidence="4 5">
    <name type="scientific">Haliscomenobacter hydrossis (strain ATCC 27775 / DSM 1100 / LMG 10767 / O)</name>
    <dbReference type="NCBI Taxonomy" id="760192"/>
    <lineage>
        <taxon>Bacteria</taxon>
        <taxon>Pseudomonadati</taxon>
        <taxon>Bacteroidota</taxon>
        <taxon>Saprospiria</taxon>
        <taxon>Saprospirales</taxon>
        <taxon>Haliscomenobacteraceae</taxon>
        <taxon>Haliscomenobacter</taxon>
    </lineage>
</organism>
<evidence type="ECO:0000256" key="2">
    <source>
        <dbReference type="ARBA" id="ARBA00022801"/>
    </source>
</evidence>
<dbReference type="Pfam" id="PF04185">
    <property type="entry name" value="Phosphoesterase"/>
    <property type="match status" value="1"/>
</dbReference>
<dbReference type="SUPFAM" id="SSF51004">
    <property type="entry name" value="C-terminal (heme d1) domain of cytochrome cd1-nitrite reductase"/>
    <property type="match status" value="1"/>
</dbReference>
<protein>
    <submittedName>
        <fullName evidence="4">Phosphoesterase</fullName>
    </submittedName>
</protein>
<name>F4L1H0_HALH1</name>
<evidence type="ECO:0000259" key="3">
    <source>
        <dbReference type="Pfam" id="PF21783"/>
    </source>
</evidence>
<dbReference type="Pfam" id="PF21783">
    <property type="entry name" value="YNCE"/>
    <property type="match status" value="1"/>
</dbReference>
<dbReference type="RefSeq" id="WP_013768392.1">
    <property type="nucleotide sequence ID" value="NC_015510.1"/>
</dbReference>
<feature type="domain" description="YNCE-like beta-propeller" evidence="3">
    <location>
        <begin position="49"/>
        <end position="314"/>
    </location>
</feature>
<dbReference type="AlphaFoldDB" id="F4L1H0"/>
<dbReference type="InterPro" id="IPR007312">
    <property type="entry name" value="Phosphoesterase"/>
</dbReference>
<dbReference type="Proteomes" id="UP000008461">
    <property type="component" value="Chromosome"/>
</dbReference>